<feature type="domain" description="DUF6598" evidence="1">
    <location>
        <begin position="18"/>
        <end position="60"/>
    </location>
</feature>
<dbReference type="AlphaFoldDB" id="A0AAV5CTQ9"/>
<name>A0AAV5CTQ9_ELECO</name>
<gene>
    <name evidence="2" type="primary">ga18815</name>
    <name evidence="2" type="ORF">PR202_ga18815</name>
</gene>
<organism evidence="2 3">
    <name type="scientific">Eleusine coracana subsp. coracana</name>
    <dbReference type="NCBI Taxonomy" id="191504"/>
    <lineage>
        <taxon>Eukaryota</taxon>
        <taxon>Viridiplantae</taxon>
        <taxon>Streptophyta</taxon>
        <taxon>Embryophyta</taxon>
        <taxon>Tracheophyta</taxon>
        <taxon>Spermatophyta</taxon>
        <taxon>Magnoliopsida</taxon>
        <taxon>Liliopsida</taxon>
        <taxon>Poales</taxon>
        <taxon>Poaceae</taxon>
        <taxon>PACMAD clade</taxon>
        <taxon>Chloridoideae</taxon>
        <taxon>Cynodonteae</taxon>
        <taxon>Eleusininae</taxon>
        <taxon>Eleusine</taxon>
    </lineage>
</organism>
<reference evidence="2" key="1">
    <citation type="journal article" date="2018" name="DNA Res.">
        <title>Multiple hybrid de novo genome assembly of finger millet, an orphan allotetraploid crop.</title>
        <authorList>
            <person name="Hatakeyama M."/>
            <person name="Aluri S."/>
            <person name="Balachadran M.T."/>
            <person name="Sivarajan S.R."/>
            <person name="Patrignani A."/>
            <person name="Gruter S."/>
            <person name="Poveda L."/>
            <person name="Shimizu-Inatsugi R."/>
            <person name="Baeten J."/>
            <person name="Francoijs K.J."/>
            <person name="Nataraja K.N."/>
            <person name="Reddy Y.A.N."/>
            <person name="Phadnis S."/>
            <person name="Ravikumar R.L."/>
            <person name="Schlapbach R."/>
            <person name="Sreeman S.M."/>
            <person name="Shimizu K.K."/>
        </authorList>
    </citation>
    <scope>NUCLEOTIDE SEQUENCE</scope>
</reference>
<sequence>MRYTTGTVPEYAGCENVIQIFSVQVTEIKDGLEWPLHVYGHVAVRDLLDRNRNLLFKRKRG</sequence>
<keyword evidence="3" id="KW-1185">Reference proteome</keyword>
<accession>A0AAV5CTQ9</accession>
<comment type="caution">
    <text evidence="2">The sequence shown here is derived from an EMBL/GenBank/DDBJ whole genome shotgun (WGS) entry which is preliminary data.</text>
</comment>
<dbReference type="Proteomes" id="UP001054889">
    <property type="component" value="Unassembled WGS sequence"/>
</dbReference>
<dbReference type="Pfam" id="PF20241">
    <property type="entry name" value="DUF6598"/>
    <property type="match status" value="1"/>
</dbReference>
<protein>
    <recommendedName>
        <fullName evidence="1">DUF6598 domain-containing protein</fullName>
    </recommendedName>
</protein>
<evidence type="ECO:0000313" key="3">
    <source>
        <dbReference type="Proteomes" id="UP001054889"/>
    </source>
</evidence>
<dbReference type="PANTHER" id="PTHR33065">
    <property type="entry name" value="OS07G0486400 PROTEIN"/>
    <property type="match status" value="1"/>
</dbReference>
<evidence type="ECO:0000313" key="2">
    <source>
        <dbReference type="EMBL" id="GJN01541.1"/>
    </source>
</evidence>
<evidence type="ECO:0000259" key="1">
    <source>
        <dbReference type="Pfam" id="PF20241"/>
    </source>
</evidence>
<dbReference type="PANTHER" id="PTHR33065:SF88">
    <property type="entry name" value="OS11G0104220 PROTEIN"/>
    <property type="match status" value="1"/>
</dbReference>
<dbReference type="EMBL" id="BQKI01000009">
    <property type="protein sequence ID" value="GJN01541.1"/>
    <property type="molecule type" value="Genomic_DNA"/>
</dbReference>
<reference evidence="2" key="2">
    <citation type="submission" date="2021-12" db="EMBL/GenBank/DDBJ databases">
        <title>Resequencing data analysis of finger millet.</title>
        <authorList>
            <person name="Hatakeyama M."/>
            <person name="Aluri S."/>
            <person name="Balachadran M.T."/>
            <person name="Sivarajan S.R."/>
            <person name="Poveda L."/>
            <person name="Shimizu-Inatsugi R."/>
            <person name="Schlapbach R."/>
            <person name="Sreeman S.M."/>
            <person name="Shimizu K.K."/>
        </authorList>
    </citation>
    <scope>NUCLEOTIDE SEQUENCE</scope>
</reference>
<proteinExistence type="predicted"/>
<dbReference type="InterPro" id="IPR046533">
    <property type="entry name" value="DUF6598"/>
</dbReference>